<dbReference type="Pfam" id="PF02371">
    <property type="entry name" value="Transposase_20"/>
    <property type="match status" value="1"/>
</dbReference>
<dbReference type="GO" id="GO:0003677">
    <property type="term" value="F:DNA binding"/>
    <property type="evidence" value="ECO:0007669"/>
    <property type="project" value="InterPro"/>
</dbReference>
<evidence type="ECO:0000256" key="1">
    <source>
        <dbReference type="SAM" id="Coils"/>
    </source>
</evidence>
<feature type="domain" description="Transposase IS116/IS110/IS902 C-terminal" evidence="3">
    <location>
        <begin position="190"/>
        <end position="271"/>
    </location>
</feature>
<sequence>MNKIICGVDVSKDWLDAHVWPGGAAERFANDATGIAALWLFCRGHGAAMAVMEASGGYERLGFMLLWAHGMPCGVVNAKSVRRFAEAMGYLEKTDRIDAAVIAHYSEVKKTVPTPPPSAAQQRLAALVARLCQVVGDATINKQRRSAARDAETCASIEAMLAFLKREQRRLEGEIASMIDDDPLWARLERAFRSLKGVAGRTVARLMAELPEIGLISNKAIAKLAGLAPIADDSGRRAGNRHVRGGRAGPRGILFIVAAIVAKFDPHLKPFAQRLQQAGKSKMLIRIALARKLLVILNAKARDARAEFANAT</sequence>
<dbReference type="PANTHER" id="PTHR33055">
    <property type="entry name" value="TRANSPOSASE FOR INSERTION SEQUENCE ELEMENT IS1111A"/>
    <property type="match status" value="1"/>
</dbReference>
<proteinExistence type="predicted"/>
<feature type="coiled-coil region" evidence="1">
    <location>
        <begin position="154"/>
        <end position="181"/>
    </location>
</feature>
<accession>F7YA63</accession>
<dbReference type="GO" id="GO:0006313">
    <property type="term" value="P:DNA transposition"/>
    <property type="evidence" value="ECO:0007669"/>
    <property type="project" value="InterPro"/>
</dbReference>
<evidence type="ECO:0000259" key="2">
    <source>
        <dbReference type="Pfam" id="PF01548"/>
    </source>
</evidence>
<dbReference type="AlphaFoldDB" id="F7YA63"/>
<protein>
    <submittedName>
        <fullName evidence="4">Transposase IS111A/IS1328/IS1533</fullName>
    </submittedName>
</protein>
<evidence type="ECO:0000313" key="5">
    <source>
        <dbReference type="Proteomes" id="UP000001623"/>
    </source>
</evidence>
<evidence type="ECO:0000259" key="3">
    <source>
        <dbReference type="Pfam" id="PF02371"/>
    </source>
</evidence>
<dbReference type="STRING" id="536019.Mesop_0910"/>
<dbReference type="HOGENOM" id="CLU_036902_5_1_5"/>
<dbReference type="InterPro" id="IPR047650">
    <property type="entry name" value="Transpos_IS110"/>
</dbReference>
<dbReference type="RefSeq" id="WP_013892141.1">
    <property type="nucleotide sequence ID" value="NC_015675.1"/>
</dbReference>
<dbReference type="KEGG" id="mop:Mesop_0910"/>
<feature type="domain" description="Transposase IS110-like N-terminal" evidence="2">
    <location>
        <begin position="6"/>
        <end position="144"/>
    </location>
</feature>
<gene>
    <name evidence="4" type="ordered locus">Mesop_0910</name>
</gene>
<name>F7YA63_MESOW</name>
<reference evidence="4 5" key="1">
    <citation type="submission" date="2010-10" db="EMBL/GenBank/DDBJ databases">
        <title>Complete sequence of Mesorhizobium opportunistum WSM2075.</title>
        <authorList>
            <consortium name="US DOE Joint Genome Institute"/>
            <person name="Lucas S."/>
            <person name="Copeland A."/>
            <person name="Lapidus A."/>
            <person name="Cheng J.-F."/>
            <person name="Bruce D."/>
            <person name="Goodwin L."/>
            <person name="Pitluck S."/>
            <person name="Chertkov O."/>
            <person name="Misra M."/>
            <person name="Detter J.C."/>
            <person name="Han C."/>
            <person name="Tapia R."/>
            <person name="Land M."/>
            <person name="Hauser L."/>
            <person name="Kyrpides N."/>
            <person name="Ovchinnikova G."/>
            <person name="Mavrommatis K.M."/>
            <person name="Tiwari R.P."/>
            <person name="Howieson J.G."/>
            <person name="O'Hara G.W."/>
            <person name="Nandasena K.G."/>
            <person name="Woyke T."/>
        </authorList>
    </citation>
    <scope>NUCLEOTIDE SEQUENCE [LARGE SCALE GENOMIC DNA]</scope>
    <source>
        <strain evidence="5">LMG 24607 / HAMBI 3007 / WSM2075</strain>
    </source>
</reference>
<dbReference type="NCBIfam" id="NF033542">
    <property type="entry name" value="transpos_IS110"/>
    <property type="match status" value="1"/>
</dbReference>
<dbReference type="PANTHER" id="PTHR33055:SF13">
    <property type="entry name" value="TRANSPOSASE"/>
    <property type="match status" value="1"/>
</dbReference>
<dbReference type="InterPro" id="IPR003346">
    <property type="entry name" value="Transposase_20"/>
</dbReference>
<dbReference type="Proteomes" id="UP000001623">
    <property type="component" value="Chromosome"/>
</dbReference>
<dbReference type="eggNOG" id="COG3547">
    <property type="taxonomic scope" value="Bacteria"/>
</dbReference>
<keyword evidence="1" id="KW-0175">Coiled coil</keyword>
<organism evidence="4 5">
    <name type="scientific">Mesorhizobium opportunistum (strain LMG 24607 / HAMBI 3007 / WSM2075)</name>
    <dbReference type="NCBI Taxonomy" id="536019"/>
    <lineage>
        <taxon>Bacteria</taxon>
        <taxon>Pseudomonadati</taxon>
        <taxon>Pseudomonadota</taxon>
        <taxon>Alphaproteobacteria</taxon>
        <taxon>Hyphomicrobiales</taxon>
        <taxon>Phyllobacteriaceae</taxon>
        <taxon>Mesorhizobium</taxon>
    </lineage>
</organism>
<dbReference type="EMBL" id="CP002279">
    <property type="protein sequence ID" value="AEH85400.1"/>
    <property type="molecule type" value="Genomic_DNA"/>
</dbReference>
<dbReference type="InterPro" id="IPR002525">
    <property type="entry name" value="Transp_IS110-like_N"/>
</dbReference>
<dbReference type="Pfam" id="PF01548">
    <property type="entry name" value="DEDD_Tnp_IS110"/>
    <property type="match status" value="1"/>
</dbReference>
<evidence type="ECO:0000313" key="4">
    <source>
        <dbReference type="EMBL" id="AEH85400.1"/>
    </source>
</evidence>
<dbReference type="GO" id="GO:0004803">
    <property type="term" value="F:transposase activity"/>
    <property type="evidence" value="ECO:0007669"/>
    <property type="project" value="InterPro"/>
</dbReference>